<dbReference type="AlphaFoldDB" id="A0AAV7UPH9"/>
<comment type="caution">
    <text evidence="1">The sequence shown here is derived from an EMBL/GenBank/DDBJ whole genome shotgun (WGS) entry which is preliminary data.</text>
</comment>
<gene>
    <name evidence="1" type="ORF">NDU88_007024</name>
</gene>
<keyword evidence="2" id="KW-1185">Reference proteome</keyword>
<sequence>MSAPPLFSRSGPAVRRLRLLELPRQISTSQEHFSGAGIAPPAQGQARSLRSAHCNRWASLPQFDQARVAVLRSVRSPGGGVASVPLALYVRASSVQSVKSCHSASTFTRAPGRPQVRQGFWPLGSPSQAALPHATLLFLAVDQHFSGASFTLAGLRFCG</sequence>
<name>A0AAV7UPH9_PLEWA</name>
<organism evidence="1 2">
    <name type="scientific">Pleurodeles waltl</name>
    <name type="common">Iberian ribbed newt</name>
    <dbReference type="NCBI Taxonomy" id="8319"/>
    <lineage>
        <taxon>Eukaryota</taxon>
        <taxon>Metazoa</taxon>
        <taxon>Chordata</taxon>
        <taxon>Craniata</taxon>
        <taxon>Vertebrata</taxon>
        <taxon>Euteleostomi</taxon>
        <taxon>Amphibia</taxon>
        <taxon>Batrachia</taxon>
        <taxon>Caudata</taxon>
        <taxon>Salamandroidea</taxon>
        <taxon>Salamandridae</taxon>
        <taxon>Pleurodelinae</taxon>
        <taxon>Pleurodeles</taxon>
    </lineage>
</organism>
<dbReference type="Proteomes" id="UP001066276">
    <property type="component" value="Chromosome 3_1"/>
</dbReference>
<protein>
    <submittedName>
        <fullName evidence="1">Uncharacterized protein</fullName>
    </submittedName>
</protein>
<evidence type="ECO:0000313" key="1">
    <source>
        <dbReference type="EMBL" id="KAJ1190286.1"/>
    </source>
</evidence>
<accession>A0AAV7UPH9</accession>
<dbReference type="EMBL" id="JANPWB010000005">
    <property type="protein sequence ID" value="KAJ1190286.1"/>
    <property type="molecule type" value="Genomic_DNA"/>
</dbReference>
<proteinExistence type="predicted"/>
<evidence type="ECO:0000313" key="2">
    <source>
        <dbReference type="Proteomes" id="UP001066276"/>
    </source>
</evidence>
<reference evidence="1" key="1">
    <citation type="journal article" date="2022" name="bioRxiv">
        <title>Sequencing and chromosome-scale assembly of the giantPleurodeles waltlgenome.</title>
        <authorList>
            <person name="Brown T."/>
            <person name="Elewa A."/>
            <person name="Iarovenko S."/>
            <person name="Subramanian E."/>
            <person name="Araus A.J."/>
            <person name="Petzold A."/>
            <person name="Susuki M."/>
            <person name="Suzuki K.-i.T."/>
            <person name="Hayashi T."/>
            <person name="Toyoda A."/>
            <person name="Oliveira C."/>
            <person name="Osipova E."/>
            <person name="Leigh N.D."/>
            <person name="Simon A."/>
            <person name="Yun M.H."/>
        </authorList>
    </citation>
    <scope>NUCLEOTIDE SEQUENCE</scope>
    <source>
        <strain evidence="1">20211129_DDA</strain>
        <tissue evidence="1">Liver</tissue>
    </source>
</reference>